<name>A0A0J9XFQ9_GEOCN</name>
<evidence type="ECO:0000256" key="5">
    <source>
        <dbReference type="ARBA" id="ARBA00022989"/>
    </source>
</evidence>
<comment type="subcellular location">
    <subcellularLocation>
        <location evidence="1">Endoplasmic reticulum membrane</location>
    </subcellularLocation>
</comment>
<accession>A0A0J9XFQ9</accession>
<feature type="compositionally biased region" description="Basic and acidic residues" evidence="9">
    <location>
        <begin position="568"/>
        <end position="578"/>
    </location>
</feature>
<evidence type="ECO:0000256" key="1">
    <source>
        <dbReference type="ARBA" id="ARBA00004586"/>
    </source>
</evidence>
<dbReference type="Proteomes" id="UP000242525">
    <property type="component" value="Unassembled WGS sequence"/>
</dbReference>
<dbReference type="InterPro" id="IPR019411">
    <property type="entry name" value="MMM1_dom"/>
</dbReference>
<feature type="region of interest" description="Disordered" evidence="9">
    <location>
        <begin position="50"/>
        <end position="84"/>
    </location>
</feature>
<dbReference type="GO" id="GO:0008289">
    <property type="term" value="F:lipid binding"/>
    <property type="evidence" value="ECO:0007669"/>
    <property type="project" value="UniProtKB-KW"/>
</dbReference>
<keyword evidence="4" id="KW-0256">Endoplasmic reticulum</keyword>
<keyword evidence="13" id="KW-1185">Reference proteome</keyword>
<reference evidence="12" key="1">
    <citation type="submission" date="2014-03" db="EMBL/GenBank/DDBJ databases">
        <authorList>
            <person name="Casaregola S."/>
        </authorList>
    </citation>
    <scope>NUCLEOTIDE SEQUENCE [LARGE SCALE GENOMIC DNA]</scope>
    <source>
        <strain evidence="12">CLIB 918</strain>
    </source>
</reference>
<evidence type="ECO:0000313" key="13">
    <source>
        <dbReference type="Proteomes" id="UP000242525"/>
    </source>
</evidence>
<sequence length="1069" mass="119884">MTFGWLLFFYFFGGLTFLPLVALTVFVILYWVLPQTEVVEDESIEFIKEEGPETKDLVQEEPEKSGTLKSTKKRNLSNASAKSYESKKQPLLSIEKETDTGVDAYMTGWLTVSREYFTYPIGTNTAHKTVEPETQNQKSAYSNLFKILSNSTPNKKEPATEQFDDLAKPSPKKSKAVKYFVVLKHGNLFLYTNAQELDVKHAIVIANYVVTIWPPNLRDGELFSKRHAICLAKKPVGSDNSDLEMAELMSNPKTPPKNSYFLYSDTMYEKEDFYFALIKASKKYKIQSPPTDISNGEKSSPFNPVYMAHPSHFKTSEMMDLIQTLHSTDANIQTRWLNAILGRLFLSAKGTTAFEDFFKNKIISKLSRSKKSSFLSDIQVTKIIPGTSIPFFTNPKLLELTPEGKLSVDVDMEYAGGFAIEIATKALINLGSRFKTREVPIVLLIKLQRLEGKLVFKMKPPPSARLWYTFESAPKMTLRVEPIVSSRQITYSVITNAIEKKIREAVNESLVAPFYEDFALFSTVKEFFRGGLWDSSVRFQNPAEFESEPVPSDVATEETVVETIIQPKVKERPVDPKTSRSSLRHRKSTPDLRSSQSNIELDETFSMPPLKPNMPRRGMHKHKSSDSLRTGFLDSPYADHNNEFIGEAGSKQSLTNSVKRWGSWYFKNSNEGTDFKRRTSNGSDILKGGISSTQPKKQTTKNSKADQSSASSPVNKRRSVKSPSISSGSGKPVSAPAPHRFPPELLNAIYNDEDSHVPSQIHQMEGSKGMHEDVNSSANEPIDLIPSYQSGNKISKSHTLSSINSILTNDPLPPVPTSAKVDDGLASSPPEAFKFPSLDHIPAELSESHEDNNGSSFSVPFLAPPPPMRERTLAKRGSNDNLRKDQSRLSSASFGGDGDNDDSGITKPPPVPTAVPYNLEKNNLNDLDKFLIETSAKFETKFEPSQQMENKDRIKDGKRMAKASTISGSELKSPIQPIGKDKKTSTESNLQAPQSQQQPLQPIQKQPEQIHQPMEEQPIMSYRKMKPKKSQGFKFFWVLKGKGECEQKDKKKKKKTKPKKMSVCVYICK</sequence>
<evidence type="ECO:0000256" key="6">
    <source>
        <dbReference type="ARBA" id="ARBA00023055"/>
    </source>
</evidence>
<evidence type="ECO:0000256" key="9">
    <source>
        <dbReference type="SAM" id="MobiDB-lite"/>
    </source>
</evidence>
<evidence type="ECO:0000259" key="11">
    <source>
        <dbReference type="PROSITE" id="PS51847"/>
    </source>
</evidence>
<feature type="compositionally biased region" description="Low complexity" evidence="9">
    <location>
        <begin position="721"/>
        <end position="734"/>
    </location>
</feature>
<proteinExistence type="predicted"/>
<dbReference type="GO" id="GO:1990456">
    <property type="term" value="P:mitochondrion-endoplasmic reticulum membrane tethering"/>
    <property type="evidence" value="ECO:0007669"/>
    <property type="project" value="TreeGrafter"/>
</dbReference>
<keyword evidence="6" id="KW-0445">Lipid transport</keyword>
<dbReference type="PANTHER" id="PTHR13466">
    <property type="entry name" value="TEX2 PROTEIN-RELATED"/>
    <property type="match status" value="1"/>
</dbReference>
<feature type="compositionally biased region" description="Polar residues" evidence="9">
    <location>
        <begin position="690"/>
        <end position="714"/>
    </location>
</feature>
<feature type="domain" description="SMP-LTD" evidence="11">
    <location>
        <begin position="330"/>
        <end position="521"/>
    </location>
</feature>
<evidence type="ECO:0000313" key="12">
    <source>
        <dbReference type="EMBL" id="CDO56368.1"/>
    </source>
</evidence>
<evidence type="ECO:0000256" key="10">
    <source>
        <dbReference type="SAM" id="Phobius"/>
    </source>
</evidence>
<dbReference type="AlphaFoldDB" id="A0A0J9XFQ9"/>
<keyword evidence="5 10" id="KW-1133">Transmembrane helix</keyword>
<feature type="region of interest" description="Disordered" evidence="9">
    <location>
        <begin position="938"/>
        <end position="1010"/>
    </location>
</feature>
<keyword evidence="7" id="KW-0446">Lipid-binding</keyword>
<dbReference type="Pfam" id="PF10296">
    <property type="entry name" value="MMM1"/>
    <property type="match status" value="1"/>
</dbReference>
<dbReference type="GO" id="GO:0005789">
    <property type="term" value="C:endoplasmic reticulum membrane"/>
    <property type="evidence" value="ECO:0007669"/>
    <property type="project" value="UniProtKB-SubCell"/>
</dbReference>
<dbReference type="OrthoDB" id="26740at2759"/>
<evidence type="ECO:0000256" key="8">
    <source>
        <dbReference type="ARBA" id="ARBA00023136"/>
    </source>
</evidence>
<comment type="caution">
    <text evidence="12">The sequence shown here is derived from an EMBL/GenBank/DDBJ whole genome shotgun (WGS) entry which is preliminary data.</text>
</comment>
<organism evidence="12 13">
    <name type="scientific">Geotrichum candidum</name>
    <name type="common">Oospora lactis</name>
    <name type="synonym">Dipodascus geotrichum</name>
    <dbReference type="NCBI Taxonomy" id="1173061"/>
    <lineage>
        <taxon>Eukaryota</taxon>
        <taxon>Fungi</taxon>
        <taxon>Dikarya</taxon>
        <taxon>Ascomycota</taxon>
        <taxon>Saccharomycotina</taxon>
        <taxon>Dipodascomycetes</taxon>
        <taxon>Dipodascales</taxon>
        <taxon>Dipodascaceae</taxon>
        <taxon>Geotrichum</taxon>
    </lineage>
</organism>
<keyword evidence="8 10" id="KW-0472">Membrane</keyword>
<evidence type="ECO:0000256" key="4">
    <source>
        <dbReference type="ARBA" id="ARBA00022824"/>
    </source>
</evidence>
<feature type="transmembrane region" description="Helical" evidence="10">
    <location>
        <begin position="7"/>
        <end position="33"/>
    </location>
</feature>
<dbReference type="GO" id="GO:0015914">
    <property type="term" value="P:phospholipid transport"/>
    <property type="evidence" value="ECO:0007669"/>
    <property type="project" value="TreeGrafter"/>
</dbReference>
<feature type="region of interest" description="Disordered" evidence="9">
    <location>
        <begin position="565"/>
        <end position="634"/>
    </location>
</feature>
<dbReference type="STRING" id="1173061.A0A0J9XFQ9"/>
<gene>
    <name evidence="12" type="ORF">BN980_GECA15s00142g</name>
</gene>
<dbReference type="InterPro" id="IPR031468">
    <property type="entry name" value="SMP_LBD"/>
</dbReference>
<feature type="compositionally biased region" description="Basic and acidic residues" evidence="9">
    <location>
        <begin position="50"/>
        <end position="66"/>
    </location>
</feature>
<dbReference type="EMBL" id="CCBN010000015">
    <property type="protein sequence ID" value="CDO56368.1"/>
    <property type="molecule type" value="Genomic_DNA"/>
</dbReference>
<evidence type="ECO:0000256" key="7">
    <source>
        <dbReference type="ARBA" id="ARBA00023121"/>
    </source>
</evidence>
<evidence type="ECO:0000256" key="2">
    <source>
        <dbReference type="ARBA" id="ARBA00022448"/>
    </source>
</evidence>
<dbReference type="SUPFAM" id="SSF50729">
    <property type="entry name" value="PH domain-like"/>
    <property type="match status" value="1"/>
</dbReference>
<feature type="region of interest" description="Disordered" evidence="9">
    <location>
        <begin position="805"/>
        <end position="920"/>
    </location>
</feature>
<dbReference type="GO" id="GO:0032865">
    <property type="term" value="C:ERMES complex"/>
    <property type="evidence" value="ECO:0007669"/>
    <property type="project" value="TreeGrafter"/>
</dbReference>
<dbReference type="PROSITE" id="PS51847">
    <property type="entry name" value="SMP"/>
    <property type="match status" value="1"/>
</dbReference>
<keyword evidence="2" id="KW-0813">Transport</keyword>
<feature type="compositionally biased region" description="Basic and acidic residues" evidence="9">
    <location>
        <begin position="868"/>
        <end position="887"/>
    </location>
</feature>
<dbReference type="PANTHER" id="PTHR13466:SF19">
    <property type="entry name" value="NUCLEUS-VACUOLE JUNCTION PROTEIN 2"/>
    <property type="match status" value="1"/>
</dbReference>
<protein>
    <submittedName>
        <fullName evidence="12">Similar to Saccharomyces cerevisiae YPR091C NVJ2 Lipid-binding ER protein</fullName>
    </submittedName>
</protein>
<feature type="compositionally biased region" description="Low complexity" evidence="9">
    <location>
        <begin position="991"/>
        <end position="1009"/>
    </location>
</feature>
<dbReference type="CDD" id="cd21675">
    <property type="entry name" value="SMP_TEX2"/>
    <property type="match status" value="1"/>
</dbReference>
<feature type="compositionally biased region" description="Basic and acidic residues" evidence="9">
    <location>
        <begin position="949"/>
        <end position="959"/>
    </location>
</feature>
<keyword evidence="3 10" id="KW-0812">Transmembrane</keyword>
<feature type="region of interest" description="Disordered" evidence="9">
    <location>
        <begin position="670"/>
        <end position="743"/>
    </location>
</feature>
<evidence type="ECO:0000256" key="3">
    <source>
        <dbReference type="ARBA" id="ARBA00022692"/>
    </source>
</evidence>